<keyword evidence="2 6" id="KW-0812">Transmembrane</keyword>
<dbReference type="InterPro" id="IPR002293">
    <property type="entry name" value="AA/rel_permease1"/>
</dbReference>
<dbReference type="Pfam" id="PF13520">
    <property type="entry name" value="AA_permease_2"/>
    <property type="match status" value="2"/>
</dbReference>
<feature type="transmembrane region" description="Helical" evidence="6">
    <location>
        <begin position="123"/>
        <end position="146"/>
    </location>
</feature>
<evidence type="ECO:0000256" key="6">
    <source>
        <dbReference type="SAM" id="Phobius"/>
    </source>
</evidence>
<evidence type="ECO:0000256" key="3">
    <source>
        <dbReference type="ARBA" id="ARBA00022989"/>
    </source>
</evidence>
<protein>
    <submittedName>
        <fullName evidence="7">Low-affinity methionine permease</fullName>
    </submittedName>
</protein>
<dbReference type="GO" id="GO:0016020">
    <property type="term" value="C:membrane"/>
    <property type="evidence" value="ECO:0007669"/>
    <property type="project" value="UniProtKB-SubCell"/>
</dbReference>
<dbReference type="AlphaFoldDB" id="A0A0U1M765"/>
<feature type="transmembrane region" description="Helical" evidence="6">
    <location>
        <begin position="166"/>
        <end position="190"/>
    </location>
</feature>
<feature type="transmembrane region" description="Helical" evidence="6">
    <location>
        <begin position="443"/>
        <end position="466"/>
    </location>
</feature>
<feature type="region of interest" description="Disordered" evidence="5">
    <location>
        <begin position="25"/>
        <end position="49"/>
    </location>
</feature>
<reference evidence="7 8" key="1">
    <citation type="submission" date="2015-04" db="EMBL/GenBank/DDBJ databases">
        <authorList>
            <person name="Syromyatnikov M.Y."/>
            <person name="Popov V.N."/>
        </authorList>
    </citation>
    <scope>NUCLEOTIDE SEQUENCE [LARGE SCALE GENOMIC DNA]</scope>
    <source>
        <strain evidence="7">WF-38-12</strain>
    </source>
</reference>
<keyword evidence="4 6" id="KW-0472">Membrane</keyword>
<feature type="transmembrane region" description="Helical" evidence="6">
    <location>
        <begin position="342"/>
        <end position="359"/>
    </location>
</feature>
<dbReference type="Proteomes" id="UP000054383">
    <property type="component" value="Unassembled WGS sequence"/>
</dbReference>
<comment type="subcellular location">
    <subcellularLocation>
        <location evidence="1">Membrane</location>
        <topology evidence="1">Multi-pass membrane protein</topology>
    </subcellularLocation>
</comment>
<accession>A0A0U1M765</accession>
<evidence type="ECO:0000313" key="8">
    <source>
        <dbReference type="Proteomes" id="UP000054383"/>
    </source>
</evidence>
<dbReference type="InterPro" id="IPR050598">
    <property type="entry name" value="AminoAcid_Transporter"/>
</dbReference>
<feature type="transmembrane region" description="Helical" evidence="6">
    <location>
        <begin position="411"/>
        <end position="431"/>
    </location>
</feature>
<sequence>MDQPANLSVRNRGLRPEIQVNSTGVELRSIPPPGSPTAESVSNISNPSGHIEVRRQSTSISRNRDFAEYGINDYDSGSQETVVLRSLRTWDVAALIINKMVGTGIFTTPGVVLSLTGSKTISIILWLVGGVHTLLCLTVYLEFGAALPYTGGELIYLDEMYYRPELLATILFSGFFICFGTSASNSIAFARYVMLAAEPQVQNEGELDKRLIGFIAITINFVTCLLLYFSSGLALALNRISAVYKIILMLIVFIAGAAASTKQDSGVHDFENTHGSSSTETLAALVYILFAYQGWENANYVAGEIRAPKTTLRNGAGLAVLLVTSLYILVTLGLFGTPAGALILHGVFTTVMIIVTVAARPSPDAYNLVLAIYTYGHVIVSTLVGASAFWIEKRLSSRPQGWKPQYIKSPFIRRVLATLFIGMNMVILVEAGRVTTHGEIPRYWWPAISGIIVAGSFVYWGGLRILMLPNPFTAWRLRHEARGNSGRGDSAEEPPVETVGQALFGVNIKILYEGSPQYYQDDIECFTFGLRDESRRRISYAVSLKRSS</sequence>
<dbReference type="OrthoDB" id="4486741at2759"/>
<dbReference type="Gene3D" id="1.20.1740.10">
    <property type="entry name" value="Amino acid/polyamine transporter I"/>
    <property type="match status" value="1"/>
</dbReference>
<feature type="transmembrane region" description="Helical" evidence="6">
    <location>
        <begin position="365"/>
        <end position="391"/>
    </location>
</feature>
<feature type="transmembrane region" description="Helical" evidence="6">
    <location>
        <begin position="242"/>
        <end position="259"/>
    </location>
</feature>
<dbReference type="PANTHER" id="PTHR11785:SF382">
    <property type="entry name" value="LOW-AFFINITY METHIONINE PERMEASE"/>
    <property type="match status" value="1"/>
</dbReference>
<proteinExistence type="predicted"/>
<evidence type="ECO:0000256" key="2">
    <source>
        <dbReference type="ARBA" id="ARBA00022692"/>
    </source>
</evidence>
<evidence type="ECO:0000256" key="4">
    <source>
        <dbReference type="ARBA" id="ARBA00023136"/>
    </source>
</evidence>
<feature type="transmembrane region" description="Helical" evidence="6">
    <location>
        <begin position="315"/>
        <end position="335"/>
    </location>
</feature>
<evidence type="ECO:0000313" key="7">
    <source>
        <dbReference type="EMBL" id="CRG91397.1"/>
    </source>
</evidence>
<evidence type="ECO:0000256" key="1">
    <source>
        <dbReference type="ARBA" id="ARBA00004141"/>
    </source>
</evidence>
<dbReference type="GO" id="GO:0015179">
    <property type="term" value="F:L-amino acid transmembrane transporter activity"/>
    <property type="evidence" value="ECO:0007669"/>
    <property type="project" value="TreeGrafter"/>
</dbReference>
<feature type="transmembrane region" description="Helical" evidence="6">
    <location>
        <begin position="211"/>
        <end position="230"/>
    </location>
</feature>
<keyword evidence="3 6" id="KW-1133">Transmembrane helix</keyword>
<dbReference type="STRING" id="28573.A0A0U1M765"/>
<dbReference type="PANTHER" id="PTHR11785">
    <property type="entry name" value="AMINO ACID TRANSPORTER"/>
    <property type="match status" value="1"/>
</dbReference>
<gene>
    <name evidence="7" type="ORF">PISL3812_08445</name>
</gene>
<keyword evidence="8" id="KW-1185">Reference proteome</keyword>
<feature type="compositionally biased region" description="Polar residues" evidence="5">
    <location>
        <begin position="37"/>
        <end position="48"/>
    </location>
</feature>
<evidence type="ECO:0000256" key="5">
    <source>
        <dbReference type="SAM" id="MobiDB-lite"/>
    </source>
</evidence>
<dbReference type="EMBL" id="CVMT01000009">
    <property type="protein sequence ID" value="CRG91397.1"/>
    <property type="molecule type" value="Genomic_DNA"/>
</dbReference>
<organism evidence="7 8">
    <name type="scientific">Talaromyces islandicus</name>
    <name type="common">Penicillium islandicum</name>
    <dbReference type="NCBI Taxonomy" id="28573"/>
    <lineage>
        <taxon>Eukaryota</taxon>
        <taxon>Fungi</taxon>
        <taxon>Dikarya</taxon>
        <taxon>Ascomycota</taxon>
        <taxon>Pezizomycotina</taxon>
        <taxon>Eurotiomycetes</taxon>
        <taxon>Eurotiomycetidae</taxon>
        <taxon>Eurotiales</taxon>
        <taxon>Trichocomaceae</taxon>
        <taxon>Talaromyces</taxon>
        <taxon>Talaromyces sect. Islandici</taxon>
    </lineage>
</organism>
<name>A0A0U1M765_TALIS</name>